<dbReference type="AlphaFoldDB" id="A0A2S3H8A6"/>
<sequence>MYLWAFCGMQNIRFTDSEHKNGSNGKMHSGNLFVQFIWLDLVGWILNSWVRNRVRLIDHPEYLSVLELEIQTKNFHALGRIAELGSAGFVQLAQHIEFVQNFAY</sequence>
<dbReference type="EMBL" id="CM008048">
    <property type="protein sequence ID" value="PAN17400.1"/>
    <property type="molecule type" value="Genomic_DNA"/>
</dbReference>
<dbReference type="Gramene" id="PAN17400">
    <property type="protein sequence ID" value="PAN17400"/>
    <property type="gene ID" value="PAHAL_3G128900"/>
</dbReference>
<dbReference type="Proteomes" id="UP000243499">
    <property type="component" value="Chromosome 3"/>
</dbReference>
<protein>
    <submittedName>
        <fullName evidence="1">Uncharacterized protein</fullName>
    </submittedName>
</protein>
<name>A0A2S3H8A6_9POAL</name>
<organism evidence="1">
    <name type="scientific">Panicum hallii</name>
    <dbReference type="NCBI Taxonomy" id="206008"/>
    <lineage>
        <taxon>Eukaryota</taxon>
        <taxon>Viridiplantae</taxon>
        <taxon>Streptophyta</taxon>
        <taxon>Embryophyta</taxon>
        <taxon>Tracheophyta</taxon>
        <taxon>Spermatophyta</taxon>
        <taxon>Magnoliopsida</taxon>
        <taxon>Liliopsida</taxon>
        <taxon>Poales</taxon>
        <taxon>Poaceae</taxon>
        <taxon>PACMAD clade</taxon>
        <taxon>Panicoideae</taxon>
        <taxon>Panicodae</taxon>
        <taxon>Paniceae</taxon>
        <taxon>Panicinae</taxon>
        <taxon>Panicum</taxon>
        <taxon>Panicum sect. Panicum</taxon>
    </lineage>
</organism>
<reference evidence="1" key="1">
    <citation type="submission" date="2018-04" db="EMBL/GenBank/DDBJ databases">
        <title>WGS assembly of Panicum hallii.</title>
        <authorList>
            <person name="Lovell J."/>
            <person name="Jenkins J."/>
            <person name="Lowry D."/>
            <person name="Mamidi S."/>
            <person name="Sreedasyam A."/>
            <person name="Weng X."/>
            <person name="Barry K."/>
            <person name="Bonette J."/>
            <person name="Campitelli B."/>
            <person name="Daum C."/>
            <person name="Gordon S."/>
            <person name="Gould B."/>
            <person name="Lipzen A."/>
            <person name="Macqueen A."/>
            <person name="Palacio-Mejia J."/>
            <person name="Plott C."/>
            <person name="Shakirov E."/>
            <person name="Shu S."/>
            <person name="Yoshinaga Y."/>
            <person name="Zane M."/>
            <person name="Rokhsar D."/>
            <person name="Grimwood J."/>
            <person name="Schmutz J."/>
            <person name="Juenger T."/>
        </authorList>
    </citation>
    <scope>NUCLEOTIDE SEQUENCE [LARGE SCALE GENOMIC DNA]</scope>
    <source>
        <strain evidence="1">FIL2</strain>
    </source>
</reference>
<evidence type="ECO:0000313" key="1">
    <source>
        <dbReference type="EMBL" id="PAN17400.1"/>
    </source>
</evidence>
<proteinExistence type="predicted"/>
<accession>A0A2S3H8A6</accession>
<gene>
    <name evidence="1" type="ORF">PAHAL_3G128900</name>
</gene>